<feature type="chain" id="PRO_5003259148" evidence="2">
    <location>
        <begin position="22"/>
        <end position="688"/>
    </location>
</feature>
<sequence length="688" mass="76627">MFTLIPSRLCFSVLVNQVASASLELRNTGRVAFSFVWTPEKTAFDTSNDVLIRNDSGIVSFPADTAVGGVDDGEASVQELEQRLCRRVMAQYINETLLHLVDSLSYSHMPDQRVERANIQAYTFEHVNSFYRVDGSEAIIKEFTKIRDDVRAFKEALPSEETNNGGPPHPAWSHHGPKNAHPGTDESLSLALLFDEIFMLDDIHLEEKRCFALRLQSLITTAQESRARYSRAAASLMESIIATLVPACCSAIADARDQAGQPPMMPQWLPSGFKLADASVSSAADIPDSRASQPSLSSTKPSDDIPTQRHSTQIEVKKPLHWSNKEGQVASRGGRLHTTNIPDWQAPAAEVLARNFSQYLETWDYDAVLSHANDVLLNNFADKLDNTGLDVLTQATPEKNLENMKVAAMKLLGDVCMKVDLEKAAPAIEDVLLELLGLICEEHDAVLRFLSTKEDIWDFIDEKLPEEWDSARGPQIAETSQETVVYFISDWARFMGLALDCIYEKQIDKVEREVVNANSDGDVPALVDERKASQEYNEERHITLLFHKWEGPIRYTTPEDIEVADHIEEVAVYWGAGPSLLSDMKEAIRTSHLLCYLGDALERCNMKDSKVGDNDMSGRSASISSTSELLSHVAALLPADLTPSRSVSTRSWSEHEDEDDSDQEEHNTRLEAIMGCEPSNKIMTIMAK</sequence>
<dbReference type="EMBL" id="FR823390">
    <property type="protein sequence ID" value="CBZ53324.1"/>
    <property type="molecule type" value="Genomic_DNA"/>
</dbReference>
<evidence type="ECO:0000313" key="4">
    <source>
        <dbReference type="Proteomes" id="UP000007494"/>
    </source>
</evidence>
<organism evidence="3 4">
    <name type="scientific">Neospora caninum (strain Liverpool)</name>
    <dbReference type="NCBI Taxonomy" id="572307"/>
    <lineage>
        <taxon>Eukaryota</taxon>
        <taxon>Sar</taxon>
        <taxon>Alveolata</taxon>
        <taxon>Apicomplexa</taxon>
        <taxon>Conoidasida</taxon>
        <taxon>Coccidia</taxon>
        <taxon>Eucoccidiorida</taxon>
        <taxon>Eimeriorina</taxon>
        <taxon>Sarcocystidae</taxon>
        <taxon>Neospora</taxon>
    </lineage>
</organism>
<dbReference type="RefSeq" id="XP_003883356.1">
    <property type="nucleotide sequence ID" value="XM_003883307.1"/>
</dbReference>
<feature type="signal peptide" evidence="2">
    <location>
        <begin position="1"/>
        <end position="21"/>
    </location>
</feature>
<feature type="region of interest" description="Disordered" evidence="1">
    <location>
        <begin position="158"/>
        <end position="182"/>
    </location>
</feature>
<dbReference type="AlphaFoldDB" id="F0VHW3"/>
<dbReference type="InParanoid" id="F0VHW3"/>
<accession>F0VHW3</accession>
<evidence type="ECO:0000256" key="1">
    <source>
        <dbReference type="SAM" id="MobiDB-lite"/>
    </source>
</evidence>
<keyword evidence="4" id="KW-1185">Reference proteome</keyword>
<protein>
    <submittedName>
        <fullName evidence="3">Uncharacterized protein</fullName>
    </submittedName>
</protein>
<evidence type="ECO:0000313" key="3">
    <source>
        <dbReference type="EMBL" id="CBZ53324.1"/>
    </source>
</evidence>
<evidence type="ECO:0000256" key="2">
    <source>
        <dbReference type="SAM" id="SignalP"/>
    </source>
</evidence>
<name>F0VHW3_NEOCL</name>
<dbReference type="OrthoDB" id="329892at2759"/>
<feature type="region of interest" description="Disordered" evidence="1">
    <location>
        <begin position="284"/>
        <end position="312"/>
    </location>
</feature>
<feature type="region of interest" description="Disordered" evidence="1">
    <location>
        <begin position="645"/>
        <end position="666"/>
    </location>
</feature>
<dbReference type="Proteomes" id="UP000007494">
    <property type="component" value="Chromosome VIII"/>
</dbReference>
<dbReference type="GeneID" id="13443763"/>
<keyword evidence="2" id="KW-0732">Signal</keyword>
<gene>
    <name evidence="3" type="ORF">NCLIV_031110</name>
</gene>
<proteinExistence type="predicted"/>
<reference evidence="4" key="1">
    <citation type="journal article" date="2012" name="PLoS Pathog.">
        <title>Comparative genomics of the apicomplexan parasites Toxoplasma gondii and Neospora caninum: Coccidia differing in host range and transmission strategy.</title>
        <authorList>
            <person name="Reid A.J."/>
            <person name="Vermont S.J."/>
            <person name="Cotton J.A."/>
            <person name="Harris D."/>
            <person name="Hill-Cawthorne G.A."/>
            <person name="Konen-Waisman S."/>
            <person name="Latham S.M."/>
            <person name="Mourier T."/>
            <person name="Norton R."/>
            <person name="Quail M.A."/>
            <person name="Sanders M."/>
            <person name="Shanmugam D."/>
            <person name="Sohal A."/>
            <person name="Wasmuth J.D."/>
            <person name="Brunk B."/>
            <person name="Grigg M.E."/>
            <person name="Howard J.C."/>
            <person name="Parkinson J."/>
            <person name="Roos D.S."/>
            <person name="Trees A.J."/>
            <person name="Berriman M."/>
            <person name="Pain A."/>
            <person name="Wastling J.M."/>
        </authorList>
    </citation>
    <scope>NUCLEOTIDE SEQUENCE [LARGE SCALE GENOMIC DNA]</scope>
    <source>
        <strain evidence="4">Liverpool</strain>
    </source>
</reference>
<dbReference type="eggNOG" id="ENOG502QY7F">
    <property type="taxonomic scope" value="Eukaryota"/>
</dbReference>
<dbReference type="VEuPathDB" id="ToxoDB:NCLIV_031110"/>
<feature type="compositionally biased region" description="Polar residues" evidence="1">
    <location>
        <begin position="290"/>
        <end position="300"/>
    </location>
</feature>